<proteinExistence type="predicted"/>
<organism evidence="2 3">
    <name type="scientific">Macrostomum lignano</name>
    <dbReference type="NCBI Taxonomy" id="282301"/>
    <lineage>
        <taxon>Eukaryota</taxon>
        <taxon>Metazoa</taxon>
        <taxon>Spiralia</taxon>
        <taxon>Lophotrochozoa</taxon>
        <taxon>Platyhelminthes</taxon>
        <taxon>Rhabditophora</taxon>
        <taxon>Macrostomorpha</taxon>
        <taxon>Macrostomida</taxon>
        <taxon>Macrostomidae</taxon>
        <taxon>Macrostomum</taxon>
    </lineage>
</organism>
<dbReference type="Proteomes" id="UP000215902">
    <property type="component" value="Unassembled WGS sequence"/>
</dbReference>
<feature type="region of interest" description="Disordered" evidence="1">
    <location>
        <begin position="78"/>
        <end position="97"/>
    </location>
</feature>
<evidence type="ECO:0000313" key="2">
    <source>
        <dbReference type="EMBL" id="PAA67576.1"/>
    </source>
</evidence>
<evidence type="ECO:0000256" key="1">
    <source>
        <dbReference type="SAM" id="MobiDB-lite"/>
    </source>
</evidence>
<protein>
    <submittedName>
        <fullName evidence="2">Uncharacterized protein</fullName>
    </submittedName>
</protein>
<comment type="caution">
    <text evidence="2">The sequence shown here is derived from an EMBL/GenBank/DDBJ whole genome shotgun (WGS) entry which is preliminary data.</text>
</comment>
<sequence>MSSQLRSQPQPCHNHAAINGCGLTIGSIDDPDPLLIDVPDTDDAPLATAGCVASSDEVDSTLGCPVSGGVSKRFRKDLPAVGNEGRGGPNSRCSEVSSESSLHNNIFEYFSGLAPSSADTAATAVTRTVLHVTETYQSGLLTNANTIVIDDGEDQYEASYDIQASVDENGFIDVPVDFAPKLLDQDCGDIFDISDQNFTISKRAQQQQQQPESSAQSTACLSAWAAEAARADADIAYLRRAAFRLVCALLPQLELRSEFDCSTRSTDRLLLALCSILDDSRSAVDQCRAEFDKRIRRKLLRKRSRRLPTVSLCSHPAGCAAGLRRRILRLLRLLLPQLQLPDCLQSAMLTDDSRSSPGASLLVSLLIDRVVKHSKRR</sequence>
<dbReference type="EMBL" id="NIVC01001474">
    <property type="protein sequence ID" value="PAA67576.1"/>
    <property type="molecule type" value="Genomic_DNA"/>
</dbReference>
<evidence type="ECO:0000313" key="3">
    <source>
        <dbReference type="Proteomes" id="UP000215902"/>
    </source>
</evidence>
<keyword evidence="3" id="KW-1185">Reference proteome</keyword>
<dbReference type="AlphaFoldDB" id="A0A267F1H1"/>
<gene>
    <name evidence="2" type="ORF">BOX15_Mlig025376g1</name>
</gene>
<accession>A0A267F1H1</accession>
<reference evidence="2 3" key="1">
    <citation type="submission" date="2017-06" db="EMBL/GenBank/DDBJ databases">
        <title>A platform for efficient transgenesis in Macrostomum lignano, a flatworm model organism for stem cell research.</title>
        <authorList>
            <person name="Berezikov E."/>
        </authorList>
    </citation>
    <scope>NUCLEOTIDE SEQUENCE [LARGE SCALE GENOMIC DNA]</scope>
    <source>
        <strain evidence="2">DV1</strain>
        <tissue evidence="2">Whole organism</tissue>
    </source>
</reference>
<name>A0A267F1H1_9PLAT</name>